<feature type="signal peptide" evidence="3">
    <location>
        <begin position="1"/>
        <end position="24"/>
    </location>
</feature>
<dbReference type="Proteomes" id="UP001198163">
    <property type="component" value="Unassembled WGS sequence"/>
</dbReference>
<evidence type="ECO:0000259" key="4">
    <source>
        <dbReference type="PROSITE" id="PS51832"/>
    </source>
</evidence>
<evidence type="ECO:0000313" key="5">
    <source>
        <dbReference type="EMBL" id="MCD1654320.1"/>
    </source>
</evidence>
<dbReference type="Gene3D" id="1.10.3210.10">
    <property type="entry name" value="Hypothetical protein af1432"/>
    <property type="match status" value="1"/>
</dbReference>
<dbReference type="RefSeq" id="WP_230754456.1">
    <property type="nucleotide sequence ID" value="NZ_JAINWA010000001.1"/>
</dbReference>
<sequence>MNKIRFYVSCLLMSAVALTASVHAVDMDLVNRYLNAANDQYSAGNYVKAFTYINTVLSSYKEEALPQNVEVLSETIYYGYLEQIKNSRDTAAFNRVKEKLIEFPYISSERINRIIKIINTYEAQDVAWGSDPTRPAASASDGNNNPILRNTLELQLALEALKRETQEAEAERNDEHQENLLRTQREAYERALTEAREISGKGSKFVIFGLLLLGAVVFIVFVVVLINLVMNMRSVKTQNEKFMETLKAVAEMSRAPQYGAPALDALPPLYGANGEMRLIGSAMKETGLPPPPATEAEKKELADLAAKCREIGVQIDRATGRKNNSKNVAEMVFKLAQEMGVAQYEATLFFAVAMVYDIGFLEIDEALLQADNLTDAQKYEIRNHVKQGLAQLSFVPEKYMAVFADGVLMHHENMDGSGYPEGLEGSRIPFIARLIHVAESFNALISKRNYRDIFDKETALNELRKKDGMYDPDVLNVLEHII</sequence>
<keyword evidence="2" id="KW-0472">Membrane</keyword>
<evidence type="ECO:0000256" key="1">
    <source>
        <dbReference type="SAM" id="Coils"/>
    </source>
</evidence>
<keyword evidence="1" id="KW-0175">Coiled coil</keyword>
<feature type="domain" description="HD-GYP" evidence="4">
    <location>
        <begin position="299"/>
        <end position="482"/>
    </location>
</feature>
<comment type="caution">
    <text evidence="5">The sequence shown here is derived from an EMBL/GenBank/DDBJ whole genome shotgun (WGS) entry which is preliminary data.</text>
</comment>
<keyword evidence="3" id="KW-0732">Signal</keyword>
<feature type="coiled-coil region" evidence="1">
    <location>
        <begin position="151"/>
        <end position="186"/>
    </location>
</feature>
<dbReference type="AlphaFoldDB" id="A0AAE3EG66"/>
<dbReference type="SUPFAM" id="SSF109604">
    <property type="entry name" value="HD-domain/PDEase-like"/>
    <property type="match status" value="1"/>
</dbReference>
<dbReference type="PANTHER" id="PTHR45228">
    <property type="entry name" value="CYCLIC DI-GMP PHOSPHODIESTERASE TM_0186-RELATED"/>
    <property type="match status" value="1"/>
</dbReference>
<gene>
    <name evidence="5" type="ORF">K7J14_06330</name>
</gene>
<dbReference type="EMBL" id="JAINWA010000001">
    <property type="protein sequence ID" value="MCD1654320.1"/>
    <property type="molecule type" value="Genomic_DNA"/>
</dbReference>
<name>A0AAE3EG66_9SPIR</name>
<dbReference type="PANTHER" id="PTHR45228:SF4">
    <property type="entry name" value="LIPOPROTEIN"/>
    <property type="match status" value="1"/>
</dbReference>
<dbReference type="InterPro" id="IPR003607">
    <property type="entry name" value="HD/PDEase_dom"/>
</dbReference>
<keyword evidence="2" id="KW-1133">Transmembrane helix</keyword>
<proteinExistence type="predicted"/>
<evidence type="ECO:0000256" key="2">
    <source>
        <dbReference type="SAM" id="Phobius"/>
    </source>
</evidence>
<reference evidence="5" key="1">
    <citation type="submission" date="2021-08" db="EMBL/GenBank/DDBJ databases">
        <title>Comparative analyses of Brucepasteria parasyntrophica and Teretinema zuelzerae.</title>
        <authorList>
            <person name="Song Y."/>
            <person name="Brune A."/>
        </authorList>
    </citation>
    <scope>NUCLEOTIDE SEQUENCE</scope>
    <source>
        <strain evidence="5">DSM 1903</strain>
    </source>
</reference>
<feature type="transmembrane region" description="Helical" evidence="2">
    <location>
        <begin position="205"/>
        <end position="229"/>
    </location>
</feature>
<evidence type="ECO:0000313" key="6">
    <source>
        <dbReference type="Proteomes" id="UP001198163"/>
    </source>
</evidence>
<dbReference type="InterPro" id="IPR037522">
    <property type="entry name" value="HD_GYP_dom"/>
</dbReference>
<protein>
    <recommendedName>
        <fullName evidence="4">HD-GYP domain-containing protein</fullName>
    </recommendedName>
</protein>
<evidence type="ECO:0000256" key="3">
    <source>
        <dbReference type="SAM" id="SignalP"/>
    </source>
</evidence>
<dbReference type="InterPro" id="IPR052020">
    <property type="entry name" value="Cyclic_di-GMP/3'3'-cGAMP_PDE"/>
</dbReference>
<dbReference type="Pfam" id="PF13487">
    <property type="entry name" value="HD_5"/>
    <property type="match status" value="1"/>
</dbReference>
<dbReference type="PROSITE" id="PS51832">
    <property type="entry name" value="HD_GYP"/>
    <property type="match status" value="1"/>
</dbReference>
<keyword evidence="6" id="KW-1185">Reference proteome</keyword>
<keyword evidence="2" id="KW-0812">Transmembrane</keyword>
<accession>A0AAE3EG66</accession>
<dbReference type="CDD" id="cd00077">
    <property type="entry name" value="HDc"/>
    <property type="match status" value="1"/>
</dbReference>
<feature type="chain" id="PRO_5042166288" description="HD-GYP domain-containing protein" evidence="3">
    <location>
        <begin position="25"/>
        <end position="482"/>
    </location>
</feature>
<organism evidence="5 6">
    <name type="scientific">Teretinema zuelzerae</name>
    <dbReference type="NCBI Taxonomy" id="156"/>
    <lineage>
        <taxon>Bacteria</taxon>
        <taxon>Pseudomonadati</taxon>
        <taxon>Spirochaetota</taxon>
        <taxon>Spirochaetia</taxon>
        <taxon>Spirochaetales</taxon>
        <taxon>Treponemataceae</taxon>
        <taxon>Teretinema</taxon>
    </lineage>
</organism>